<dbReference type="OrthoDB" id="5567237at2"/>
<reference evidence="4 5" key="1">
    <citation type="submission" date="2014-06" db="EMBL/GenBank/DDBJ databases">
        <title>Whole Genome Sequences of Three Symbiotic Endozoicomonas Bacteria.</title>
        <authorList>
            <person name="Neave M.J."/>
            <person name="Apprill A."/>
            <person name="Voolstra C.R."/>
        </authorList>
    </citation>
    <scope>NUCLEOTIDE SEQUENCE [LARGE SCALE GENOMIC DNA]</scope>
    <source>
        <strain evidence="4 5">DSM 25634</strain>
    </source>
</reference>
<keyword evidence="5" id="KW-1185">Reference proteome</keyword>
<evidence type="ECO:0000313" key="4">
    <source>
        <dbReference type="EMBL" id="KEQ18329.1"/>
    </source>
</evidence>
<dbReference type="EMBL" id="JOKH01000002">
    <property type="protein sequence ID" value="KEQ18329.1"/>
    <property type="molecule type" value="Genomic_DNA"/>
</dbReference>
<dbReference type="GO" id="GO:0006355">
    <property type="term" value="P:regulation of DNA-templated transcription"/>
    <property type="evidence" value="ECO:0007669"/>
    <property type="project" value="InterPro"/>
</dbReference>
<keyword evidence="1 3" id="KW-0805">Transcription regulation</keyword>
<comment type="caution">
    <text evidence="4">The sequence shown here is derived from an EMBL/GenBank/DDBJ whole genome shotgun (WGS) entry which is preliminary data.</text>
</comment>
<dbReference type="Pfam" id="PF04353">
    <property type="entry name" value="Rsd_AlgQ"/>
    <property type="match status" value="1"/>
</dbReference>
<proteinExistence type="inferred from homology"/>
<evidence type="ECO:0000256" key="1">
    <source>
        <dbReference type="ARBA" id="ARBA00023015"/>
    </source>
</evidence>
<name>A0A081NIQ6_9GAMM</name>
<evidence type="ECO:0000256" key="3">
    <source>
        <dbReference type="RuleBase" id="RU004409"/>
    </source>
</evidence>
<accession>A0A081NIQ6</accession>
<organism evidence="4 5">
    <name type="scientific">Endozoicomonas numazuensis</name>
    <dbReference type="NCBI Taxonomy" id="1137799"/>
    <lineage>
        <taxon>Bacteria</taxon>
        <taxon>Pseudomonadati</taxon>
        <taxon>Pseudomonadota</taxon>
        <taxon>Gammaproteobacteria</taxon>
        <taxon>Oceanospirillales</taxon>
        <taxon>Endozoicomonadaceae</taxon>
        <taxon>Endozoicomonas</taxon>
    </lineage>
</organism>
<dbReference type="Proteomes" id="UP000028073">
    <property type="component" value="Unassembled WGS sequence"/>
</dbReference>
<dbReference type="STRING" id="1137799.GZ78_12490"/>
<dbReference type="InterPro" id="IPR007448">
    <property type="entry name" value="Sigma70_reg_Rsd_AlgQ"/>
</dbReference>
<sequence length="156" mass="17863">MLEGCKTARERWGGVSQIIDRWLNERQELIVLYCSINGVNQFHDDKRPVANKLKEMCQILVDYVSAGHFEVYEQLVQEGMEFNDGGVEMAQSILPRLEKNTQICLDFNDGCESVSSVAMLQTHLSDLGEALEERFSLEDQMIEVLHESHRELLSSQ</sequence>
<dbReference type="Gene3D" id="1.20.120.1370">
    <property type="entry name" value="Regulator of RNA polymerase sigma(70) subunit, domain 4"/>
    <property type="match status" value="1"/>
</dbReference>
<dbReference type="NCBIfam" id="NF008723">
    <property type="entry name" value="PRK11718.1"/>
    <property type="match status" value="1"/>
</dbReference>
<comment type="similarity">
    <text evidence="3">Belongs to the Rsd/AlgQ family.</text>
</comment>
<gene>
    <name evidence="4" type="ORF">GZ78_12490</name>
</gene>
<keyword evidence="2 3" id="KW-0804">Transcription</keyword>
<evidence type="ECO:0000256" key="2">
    <source>
        <dbReference type="ARBA" id="ARBA00023163"/>
    </source>
</evidence>
<evidence type="ECO:0000313" key="5">
    <source>
        <dbReference type="Proteomes" id="UP000028073"/>
    </source>
</evidence>
<dbReference type="InterPro" id="IPR038309">
    <property type="entry name" value="Rsd/AlgQ_sf"/>
</dbReference>
<dbReference type="PIRSF" id="PIRSF016548">
    <property type="entry name" value="Rsd_AlgQ"/>
    <property type="match status" value="1"/>
</dbReference>
<protein>
    <submittedName>
        <fullName evidence="4">Transcriptional regulator</fullName>
    </submittedName>
</protein>
<dbReference type="eggNOG" id="COG3160">
    <property type="taxonomic scope" value="Bacteria"/>
</dbReference>
<dbReference type="AlphaFoldDB" id="A0A081NIQ6"/>
<dbReference type="RefSeq" id="WP_034835529.1">
    <property type="nucleotide sequence ID" value="NZ_JOKH01000002.1"/>
</dbReference>